<dbReference type="Proteomes" id="UP000574691">
    <property type="component" value="Unassembled WGS sequence"/>
</dbReference>
<keyword evidence="1" id="KW-0808">Transferase</keyword>
<proteinExistence type="predicted"/>
<accession>A0A7K4TKY4</accession>
<dbReference type="AlphaFoldDB" id="A0A7K4TKY4"/>
<dbReference type="InterPro" id="IPR001584">
    <property type="entry name" value="Integrase_cat-core"/>
</dbReference>
<protein>
    <submittedName>
        <fullName evidence="8">POK6 protein</fullName>
    </submittedName>
</protein>
<feature type="non-terminal residue" evidence="8">
    <location>
        <position position="1"/>
    </location>
</feature>
<evidence type="ECO:0000256" key="2">
    <source>
        <dbReference type="ARBA" id="ARBA00022695"/>
    </source>
</evidence>
<keyword evidence="3" id="KW-0540">Nuclease</keyword>
<dbReference type="InterPro" id="IPR012337">
    <property type="entry name" value="RNaseH-like_sf"/>
</dbReference>
<evidence type="ECO:0000313" key="9">
    <source>
        <dbReference type="Proteomes" id="UP000574691"/>
    </source>
</evidence>
<dbReference type="PANTHER" id="PTHR41694">
    <property type="entry name" value="ENDOGENOUS RETROVIRUS GROUP K MEMBER POL PROTEIN"/>
    <property type="match status" value="1"/>
</dbReference>
<evidence type="ECO:0000259" key="7">
    <source>
        <dbReference type="PROSITE" id="PS50994"/>
    </source>
</evidence>
<name>A0A7K4TKY4_9CHAR</name>
<dbReference type="GO" id="GO:0004519">
    <property type="term" value="F:endonuclease activity"/>
    <property type="evidence" value="ECO:0007669"/>
    <property type="project" value="UniProtKB-KW"/>
</dbReference>
<evidence type="ECO:0000256" key="4">
    <source>
        <dbReference type="ARBA" id="ARBA00022759"/>
    </source>
</evidence>
<evidence type="ECO:0000313" key="8">
    <source>
        <dbReference type="EMBL" id="NWQ97869.1"/>
    </source>
</evidence>
<sequence>RHVQSHFRAAFAALGIPHEIKTDNGPAYISRSTHVFFQTWGIRHKTGIPHSPTGQAIVERTHQT</sequence>
<evidence type="ECO:0000256" key="3">
    <source>
        <dbReference type="ARBA" id="ARBA00022722"/>
    </source>
</evidence>
<comment type="caution">
    <text evidence="8">The sequence shown here is derived from an EMBL/GenBank/DDBJ whole genome shotgun (WGS) entry which is preliminary data.</text>
</comment>
<keyword evidence="9" id="KW-1185">Reference proteome</keyword>
<dbReference type="SUPFAM" id="SSF53098">
    <property type="entry name" value="Ribonuclease H-like"/>
    <property type="match status" value="1"/>
</dbReference>
<dbReference type="EMBL" id="VYXH01011988">
    <property type="protein sequence ID" value="NWQ97869.1"/>
    <property type="molecule type" value="Genomic_DNA"/>
</dbReference>
<dbReference type="GO" id="GO:0016787">
    <property type="term" value="F:hydrolase activity"/>
    <property type="evidence" value="ECO:0007669"/>
    <property type="project" value="UniProtKB-KW"/>
</dbReference>
<evidence type="ECO:0000256" key="6">
    <source>
        <dbReference type="ARBA" id="ARBA00022918"/>
    </source>
</evidence>
<keyword evidence="6" id="KW-0695">RNA-directed DNA polymerase</keyword>
<organism evidence="8 9">
    <name type="scientific">Burhinus bistriatus</name>
    <dbReference type="NCBI Taxonomy" id="240201"/>
    <lineage>
        <taxon>Eukaryota</taxon>
        <taxon>Metazoa</taxon>
        <taxon>Chordata</taxon>
        <taxon>Craniata</taxon>
        <taxon>Vertebrata</taxon>
        <taxon>Euteleostomi</taxon>
        <taxon>Archelosauria</taxon>
        <taxon>Archosauria</taxon>
        <taxon>Dinosauria</taxon>
        <taxon>Saurischia</taxon>
        <taxon>Theropoda</taxon>
        <taxon>Coelurosauria</taxon>
        <taxon>Aves</taxon>
        <taxon>Neognathae</taxon>
        <taxon>Neoaves</taxon>
        <taxon>Charadriiformes</taxon>
        <taxon>Burhinidae</taxon>
        <taxon>Burhinus</taxon>
    </lineage>
</organism>
<gene>
    <name evidence="8" type="primary">Ervk6_2</name>
    <name evidence="8" type="ORF">BURBIS_R15844</name>
</gene>
<reference evidence="8 9" key="1">
    <citation type="submission" date="2019-09" db="EMBL/GenBank/DDBJ databases">
        <title>Bird 10,000 Genomes (B10K) Project - Family phase.</title>
        <authorList>
            <person name="Zhang G."/>
        </authorList>
    </citation>
    <scope>NUCLEOTIDE SEQUENCE [LARGE SCALE GENOMIC DNA]</scope>
    <source>
        <strain evidence="8">B10K-DU-001-64</strain>
        <tissue evidence="8">Muscle</tissue>
    </source>
</reference>
<dbReference type="Gene3D" id="3.30.420.10">
    <property type="entry name" value="Ribonuclease H-like superfamily/Ribonuclease H"/>
    <property type="match status" value="1"/>
</dbReference>
<dbReference type="InterPro" id="IPR036397">
    <property type="entry name" value="RNaseH_sf"/>
</dbReference>
<feature type="domain" description="Integrase catalytic" evidence="7">
    <location>
        <begin position="1"/>
        <end position="64"/>
    </location>
</feature>
<evidence type="ECO:0000256" key="1">
    <source>
        <dbReference type="ARBA" id="ARBA00022679"/>
    </source>
</evidence>
<keyword evidence="2" id="KW-0548">Nucleotidyltransferase</keyword>
<dbReference type="PANTHER" id="PTHR41694:SF3">
    <property type="entry name" value="RNA-DIRECTED DNA POLYMERASE-RELATED"/>
    <property type="match status" value="1"/>
</dbReference>
<evidence type="ECO:0000256" key="5">
    <source>
        <dbReference type="ARBA" id="ARBA00022801"/>
    </source>
</evidence>
<keyword evidence="5" id="KW-0378">Hydrolase</keyword>
<feature type="non-terminal residue" evidence="8">
    <location>
        <position position="64"/>
    </location>
</feature>
<dbReference type="GO" id="GO:0035613">
    <property type="term" value="F:RNA stem-loop binding"/>
    <property type="evidence" value="ECO:0007669"/>
    <property type="project" value="TreeGrafter"/>
</dbReference>
<dbReference type="GO" id="GO:0003964">
    <property type="term" value="F:RNA-directed DNA polymerase activity"/>
    <property type="evidence" value="ECO:0007669"/>
    <property type="project" value="UniProtKB-KW"/>
</dbReference>
<dbReference type="GO" id="GO:0015074">
    <property type="term" value="P:DNA integration"/>
    <property type="evidence" value="ECO:0007669"/>
    <property type="project" value="InterPro"/>
</dbReference>
<keyword evidence="4" id="KW-0255">Endonuclease</keyword>
<dbReference type="Pfam" id="PF00665">
    <property type="entry name" value="rve"/>
    <property type="match status" value="1"/>
</dbReference>
<dbReference type="PROSITE" id="PS50994">
    <property type="entry name" value="INTEGRASE"/>
    <property type="match status" value="1"/>
</dbReference>